<proteinExistence type="predicted"/>
<keyword evidence="2" id="KW-0762">Sugar transport</keyword>
<evidence type="ECO:0000313" key="2">
    <source>
        <dbReference type="EMBL" id="AEI13528.1"/>
    </source>
</evidence>
<dbReference type="AlphaFoldDB" id="F8A741"/>
<evidence type="ECO:0000313" key="3">
    <source>
        <dbReference type="Proteomes" id="UP000000485"/>
    </source>
</evidence>
<gene>
    <name evidence="2" type="ordered locus">Celgi_3036</name>
</gene>
<feature type="transmembrane region" description="Helical" evidence="1">
    <location>
        <begin position="55"/>
        <end position="73"/>
    </location>
</feature>
<protein>
    <submittedName>
        <fullName evidence="2">Sugar transporter</fullName>
    </submittedName>
</protein>
<evidence type="ECO:0000256" key="1">
    <source>
        <dbReference type="SAM" id="Phobius"/>
    </source>
</evidence>
<keyword evidence="1" id="KW-0812">Transmembrane</keyword>
<dbReference type="Proteomes" id="UP000000485">
    <property type="component" value="Chromosome"/>
</dbReference>
<keyword evidence="1" id="KW-0472">Membrane</keyword>
<keyword evidence="2" id="KW-0813">Transport</keyword>
<sequence length="86" mass="8974">MPVVLAAVGGVIVGLFVAHVRRTGRTPLIVLVGAALTLAFVATAYLAWSSAAGRLPWIAFLVAYVVTYAVSPLEPRRSPDGRAPTS</sequence>
<keyword evidence="3" id="KW-1185">Reference proteome</keyword>
<name>F8A741_CELGA</name>
<keyword evidence="1" id="KW-1133">Transmembrane helix</keyword>
<dbReference type="KEGG" id="cga:Celgi_3036"/>
<organism evidence="2 3">
    <name type="scientific">Cellulomonas gilvus (strain ATCC 13127 / NRRL B-14078)</name>
    <name type="common">Cellvibrio gilvus</name>
    <dbReference type="NCBI Taxonomy" id="593907"/>
    <lineage>
        <taxon>Bacteria</taxon>
        <taxon>Bacillati</taxon>
        <taxon>Actinomycetota</taxon>
        <taxon>Actinomycetes</taxon>
        <taxon>Micrococcales</taxon>
        <taxon>Cellulomonadaceae</taxon>
        <taxon>Cellulomonas</taxon>
    </lineage>
</organism>
<reference evidence="3" key="1">
    <citation type="submission" date="2011-04" db="EMBL/GenBank/DDBJ databases">
        <title>Complete sequence of Cellvibrio gilvus ATCC 13127.</title>
        <authorList>
            <person name="Lucas S."/>
            <person name="Han J."/>
            <person name="Lapidus A."/>
            <person name="Cheng J.-F."/>
            <person name="Goodwin L."/>
            <person name="Pitluck S."/>
            <person name="Peters L."/>
            <person name="Munk A."/>
            <person name="Detter J.C."/>
            <person name="Han C."/>
            <person name="Tapia R."/>
            <person name="Land M."/>
            <person name="Hauser L."/>
            <person name="Kyrpides N."/>
            <person name="Ivanova N."/>
            <person name="Ovchinnikova G."/>
            <person name="Pagani I."/>
            <person name="Mead D."/>
            <person name="Brumm P."/>
            <person name="Woyke T."/>
        </authorList>
    </citation>
    <scope>NUCLEOTIDE SEQUENCE [LARGE SCALE GENOMIC DNA]</scope>
    <source>
        <strain evidence="3">ATCC 13127 / NRRL B-14078</strain>
    </source>
</reference>
<feature type="transmembrane region" description="Helical" evidence="1">
    <location>
        <begin position="28"/>
        <end position="48"/>
    </location>
</feature>
<dbReference type="EMBL" id="CP002665">
    <property type="protein sequence ID" value="AEI13528.1"/>
    <property type="molecule type" value="Genomic_DNA"/>
</dbReference>
<dbReference type="HOGENOM" id="CLU_2492175_0_0_11"/>
<accession>F8A741</accession>